<evidence type="ECO:0000256" key="1">
    <source>
        <dbReference type="ARBA" id="ARBA00093462"/>
    </source>
</evidence>
<proteinExistence type="inferred from homology"/>
<protein>
    <submittedName>
        <fullName evidence="4">Chromosome replication initiation and membrane attachment protein</fullName>
    </submittedName>
</protein>
<dbReference type="Proteomes" id="UP000234790">
    <property type="component" value="Chromosome"/>
</dbReference>
<organism evidence="4 5">
    <name type="scientific">Spiroplasma monobiae MQ-1</name>
    <dbReference type="NCBI Taxonomy" id="1336748"/>
    <lineage>
        <taxon>Bacteria</taxon>
        <taxon>Bacillati</taxon>
        <taxon>Mycoplasmatota</taxon>
        <taxon>Mollicutes</taxon>
        <taxon>Entomoplasmatales</taxon>
        <taxon>Spiroplasmataceae</taxon>
        <taxon>Spiroplasma</taxon>
    </lineage>
</organism>
<dbReference type="AlphaFoldDB" id="A0A2K9LV57"/>
<dbReference type="OrthoDB" id="387560at2"/>
<dbReference type="Pfam" id="PF25888">
    <property type="entry name" value="WHD_DnaB"/>
    <property type="match status" value="1"/>
</dbReference>
<sequence>MNDFNYRVILKNIVDSSNNKIITYLYQPIMGSKAVSLYYTLINESYILNDFKKITLSDARLSKITGISKTTLAKYFKKLEALGLLRTLENKEKNTIIFNVYSPLEPAEFFENKVFNNALLNKLKKDDYELVRFTFRDEGELSLESGYKDTSSKFADVFGEIENIKVEETTMIKAKPKRTNALLKGLDYIQLIESLETEDVIISKNNSVVKKAIEDVFGSYNISQFEIKEIIKRIYDKEECSFDNSLFYKEVAKLIFKKDEFEPTVPEIDVNKNIQNQKIKKLNEMETIEPEEYLLALISSKDPKTKELNKTQNEIIEILQNKYKLRNGVINCLFDFVFLKNKGNIVANYIYKIASTMSENGFKTASETFEYLKVAHQKSKSNIKSNKVVNIDLGRRWNEALNKDTYKIKVEEDFTFDQNDWGDL</sequence>
<dbReference type="EMBL" id="CP025543">
    <property type="protein sequence ID" value="AUM62928.1"/>
    <property type="molecule type" value="Genomic_DNA"/>
</dbReference>
<feature type="domain" description="DnaB/C C-terminal" evidence="2">
    <location>
        <begin position="307"/>
        <end position="368"/>
    </location>
</feature>
<accession>A0A2K9LV57</accession>
<dbReference type="InterPro" id="IPR006343">
    <property type="entry name" value="DnaB/C_C"/>
</dbReference>
<keyword evidence="5" id="KW-1185">Reference proteome</keyword>
<name>A0A2K9LV57_SPISQ</name>
<dbReference type="KEGG" id="smoo:SMONO_v1c06790"/>
<feature type="domain" description="Replicative helicase loading/DNA remodeling protein DnaB N-terminal winged helix" evidence="3">
    <location>
        <begin position="11"/>
        <end position="178"/>
    </location>
</feature>
<evidence type="ECO:0000259" key="3">
    <source>
        <dbReference type="Pfam" id="PF25888"/>
    </source>
</evidence>
<dbReference type="RefSeq" id="WP_101780973.1">
    <property type="nucleotide sequence ID" value="NZ_CP025543.1"/>
</dbReference>
<evidence type="ECO:0000313" key="5">
    <source>
        <dbReference type="Proteomes" id="UP000234790"/>
    </source>
</evidence>
<evidence type="ECO:0000313" key="4">
    <source>
        <dbReference type="EMBL" id="AUM62928.1"/>
    </source>
</evidence>
<comment type="similarity">
    <text evidence="1">Belongs to the DnaB/DnaD family.</text>
</comment>
<gene>
    <name evidence="4" type="primary">dnaB</name>
    <name evidence="4" type="ORF">SMONO_v1c06790</name>
</gene>
<reference evidence="4 5" key="1">
    <citation type="submission" date="2017-12" db="EMBL/GenBank/DDBJ databases">
        <title>Complete genome sequence of Spiroplasma monobiae MQ-1 (ATCC 33825).</title>
        <authorList>
            <person name="Tsai Y.-M."/>
            <person name="Lo W.-S."/>
            <person name="Wu P.-S."/>
            <person name="Cho S.-T."/>
            <person name="Kuo C.-H."/>
        </authorList>
    </citation>
    <scope>NUCLEOTIDE SEQUENCE [LARGE SCALE GENOMIC DNA]</scope>
    <source>
        <strain evidence="4 5">MQ-1</strain>
    </source>
</reference>
<dbReference type="Pfam" id="PF07261">
    <property type="entry name" value="DnaB_2"/>
    <property type="match status" value="1"/>
</dbReference>
<evidence type="ECO:0000259" key="2">
    <source>
        <dbReference type="Pfam" id="PF07261"/>
    </source>
</evidence>
<dbReference type="InterPro" id="IPR058660">
    <property type="entry name" value="WHD_DnaB"/>
</dbReference>